<keyword evidence="10" id="KW-0472">Membrane</keyword>
<dbReference type="InterPro" id="IPR011495">
    <property type="entry name" value="Sig_transdc_His_kin_sub2_dim/P"/>
</dbReference>
<dbReference type="Pfam" id="PF02518">
    <property type="entry name" value="HATPase_c"/>
    <property type="match status" value="1"/>
</dbReference>
<dbReference type="Gene3D" id="1.25.40.10">
    <property type="entry name" value="Tetratricopeptide repeat domain"/>
    <property type="match status" value="2"/>
</dbReference>
<dbReference type="GO" id="GO:0005524">
    <property type="term" value="F:ATP binding"/>
    <property type="evidence" value="ECO:0007669"/>
    <property type="project" value="UniProtKB-KW"/>
</dbReference>
<dbReference type="InterPro" id="IPR019734">
    <property type="entry name" value="TPR_rpt"/>
</dbReference>
<name>M7N9Q9_9FLAO</name>
<organism evidence="12 13">
    <name type="scientific">Xanthomarina gelatinilytica</name>
    <dbReference type="NCBI Taxonomy" id="1137281"/>
    <lineage>
        <taxon>Bacteria</taxon>
        <taxon>Pseudomonadati</taxon>
        <taxon>Bacteroidota</taxon>
        <taxon>Flavobacteriia</taxon>
        <taxon>Flavobacteriales</taxon>
        <taxon>Flavobacteriaceae</taxon>
        <taxon>Xanthomarina</taxon>
    </lineage>
</organism>
<evidence type="ECO:0000313" key="13">
    <source>
        <dbReference type="Proteomes" id="UP000012024"/>
    </source>
</evidence>
<dbReference type="SUPFAM" id="SSF48452">
    <property type="entry name" value="TPR-like"/>
    <property type="match status" value="2"/>
</dbReference>
<dbReference type="EMBL" id="ANLA01000009">
    <property type="protein sequence ID" value="EMQ95203.1"/>
    <property type="molecule type" value="Genomic_DNA"/>
</dbReference>
<dbReference type="InterPro" id="IPR005467">
    <property type="entry name" value="His_kinase_dom"/>
</dbReference>
<keyword evidence="6" id="KW-0418">Kinase</keyword>
<protein>
    <recommendedName>
        <fullName evidence="2">histidine kinase</fullName>
        <ecNumber evidence="2">2.7.13.3</ecNumber>
    </recommendedName>
</protein>
<feature type="repeat" description="TPR" evidence="8">
    <location>
        <begin position="138"/>
        <end position="171"/>
    </location>
</feature>
<keyword evidence="4" id="KW-0808">Transferase</keyword>
<reference evidence="12 13" key="1">
    <citation type="submission" date="2012-12" db="EMBL/GenBank/DDBJ databases">
        <title>Genome assembly of Formosa sp. AK20.</title>
        <authorList>
            <person name="Kumar R."/>
            <person name="Khatri I."/>
            <person name="Vaidya B."/>
            <person name="Subramanian S."/>
            <person name="Pinnaka A."/>
        </authorList>
    </citation>
    <scope>NUCLEOTIDE SEQUENCE [LARGE SCALE GENOMIC DNA]</scope>
    <source>
        <strain evidence="12 13">AK20</strain>
    </source>
</reference>
<dbReference type="Pfam" id="PF07568">
    <property type="entry name" value="HisKA_2"/>
    <property type="match status" value="1"/>
</dbReference>
<evidence type="ECO:0000256" key="10">
    <source>
        <dbReference type="SAM" id="Phobius"/>
    </source>
</evidence>
<keyword evidence="13" id="KW-1185">Reference proteome</keyword>
<evidence type="ECO:0000256" key="6">
    <source>
        <dbReference type="ARBA" id="ARBA00022777"/>
    </source>
</evidence>
<feature type="domain" description="Histidine kinase" evidence="11">
    <location>
        <begin position="430"/>
        <end position="622"/>
    </location>
</feature>
<keyword evidence="8" id="KW-0802">TPR repeat</keyword>
<keyword evidence="9" id="KW-0175">Coiled coil</keyword>
<dbReference type="eggNOG" id="COG0457">
    <property type="taxonomic scope" value="Bacteria"/>
</dbReference>
<evidence type="ECO:0000256" key="2">
    <source>
        <dbReference type="ARBA" id="ARBA00012438"/>
    </source>
</evidence>
<keyword evidence="10" id="KW-1133">Transmembrane helix</keyword>
<gene>
    <name evidence="12" type="ORF">D778_02724</name>
</gene>
<proteinExistence type="predicted"/>
<accession>M7N9Q9</accession>
<dbReference type="Pfam" id="PF13181">
    <property type="entry name" value="TPR_8"/>
    <property type="match status" value="2"/>
</dbReference>
<dbReference type="GO" id="GO:0004673">
    <property type="term" value="F:protein histidine kinase activity"/>
    <property type="evidence" value="ECO:0007669"/>
    <property type="project" value="UniProtKB-EC"/>
</dbReference>
<evidence type="ECO:0000256" key="1">
    <source>
        <dbReference type="ARBA" id="ARBA00000085"/>
    </source>
</evidence>
<comment type="caution">
    <text evidence="12">The sequence shown here is derived from an EMBL/GenBank/DDBJ whole genome shotgun (WGS) entry which is preliminary data.</text>
</comment>
<dbReference type="PROSITE" id="PS50109">
    <property type="entry name" value="HIS_KIN"/>
    <property type="match status" value="1"/>
</dbReference>
<dbReference type="Proteomes" id="UP000012024">
    <property type="component" value="Unassembled WGS sequence"/>
</dbReference>
<dbReference type="PANTHER" id="PTHR41523">
    <property type="entry name" value="TWO-COMPONENT SYSTEM SENSOR PROTEIN"/>
    <property type="match status" value="1"/>
</dbReference>
<evidence type="ECO:0000256" key="5">
    <source>
        <dbReference type="ARBA" id="ARBA00022741"/>
    </source>
</evidence>
<keyword evidence="5" id="KW-0547">Nucleotide-binding</keyword>
<dbReference type="SMART" id="SM00028">
    <property type="entry name" value="TPR"/>
    <property type="match status" value="6"/>
</dbReference>
<dbReference type="EC" id="2.7.13.3" evidence="2"/>
<dbReference type="PATRIC" id="fig|1137281.3.peg.1314"/>
<dbReference type="SUPFAM" id="SSF55874">
    <property type="entry name" value="ATPase domain of HSP90 chaperone/DNA topoisomerase II/histidine kinase"/>
    <property type="match status" value="1"/>
</dbReference>
<dbReference type="SMART" id="SM00387">
    <property type="entry name" value="HATPase_c"/>
    <property type="match status" value="1"/>
</dbReference>
<keyword evidence="10" id="KW-0812">Transmembrane</keyword>
<feature type="coiled-coil region" evidence="9">
    <location>
        <begin position="403"/>
        <end position="430"/>
    </location>
</feature>
<evidence type="ECO:0000256" key="8">
    <source>
        <dbReference type="PROSITE-ProRule" id="PRU00339"/>
    </source>
</evidence>
<dbReference type="Gene3D" id="3.30.565.10">
    <property type="entry name" value="Histidine kinase-like ATPase, C-terminal domain"/>
    <property type="match status" value="1"/>
</dbReference>
<dbReference type="InterPro" id="IPR011990">
    <property type="entry name" value="TPR-like_helical_dom_sf"/>
</dbReference>
<dbReference type="InterPro" id="IPR036890">
    <property type="entry name" value="HATPase_C_sf"/>
</dbReference>
<dbReference type="PROSITE" id="PS50005">
    <property type="entry name" value="TPR"/>
    <property type="match status" value="1"/>
</dbReference>
<evidence type="ECO:0000256" key="3">
    <source>
        <dbReference type="ARBA" id="ARBA00022553"/>
    </source>
</evidence>
<evidence type="ECO:0000313" key="12">
    <source>
        <dbReference type="EMBL" id="EMQ95203.1"/>
    </source>
</evidence>
<keyword evidence="3" id="KW-0597">Phosphoprotein</keyword>
<dbReference type="AlphaFoldDB" id="M7N9Q9"/>
<dbReference type="eggNOG" id="COG3920">
    <property type="taxonomic scope" value="Bacteria"/>
</dbReference>
<evidence type="ECO:0000256" key="4">
    <source>
        <dbReference type="ARBA" id="ARBA00022679"/>
    </source>
</evidence>
<evidence type="ECO:0000256" key="7">
    <source>
        <dbReference type="ARBA" id="ARBA00022840"/>
    </source>
</evidence>
<feature type="coiled-coil region" evidence="9">
    <location>
        <begin position="342"/>
        <end position="376"/>
    </location>
</feature>
<dbReference type="PANTHER" id="PTHR41523:SF8">
    <property type="entry name" value="ETHYLENE RESPONSE SENSOR PROTEIN"/>
    <property type="match status" value="1"/>
</dbReference>
<keyword evidence="7" id="KW-0067">ATP-binding</keyword>
<comment type="catalytic activity">
    <reaction evidence="1">
        <text>ATP + protein L-histidine = ADP + protein N-phospho-L-histidine.</text>
        <dbReference type="EC" id="2.7.13.3"/>
    </reaction>
</comment>
<sequence>MADISKSLNNYELETKAYKYISEAYMKKMDSSKAFYFAKKALDINKNRNNLKGYLLDINQLGRAYHHFQLYEKAIETYNKGIVEYNKNGGGNKLTVLSTIYSNLSAAYDKIGQTDNSIEAILKGVEIAEKTNAPTQKSYSLYLLGYKYMGIENYKKAEEYFLKSLEFSDSVSLQTYVNMNHHGLGINYSRWGIYDKALHHNKIALDFFRKQNDKLYEFDVLNNIAVVYQKINRYDSVVKYGELALKIAKEINHKLAISGANLTLSNAYLNLKQYNKAEMVLLEIAKDTITPNIIDNNSKSAIFSNLSEVYEGKSNYKKSLEYHKKFKKINDSINKQNLDSKFSDIETKYQTEKKEKQLAEQKIATQEQELLTQKANTRSWILGLGILLLSVSAFFIWRRYKAEAKAKQIISNQKDEIEQQKNMVETLQKELHHRMKNNLSFIDLFINLAKGRFEDKAYQNKLNDLQNRMRSMFEVHKQLFKKDDVTSVQAKNYIDTLVENVKQAYEKDSVTITNTTNENETLLANTSFPVGLIVNEFVTNSYKYAFEDQKEGTIHIALTSQDNVYKLTLKDNGKGLPKDFDINELDSFGLETIKLLTKEYGGTFTIDGSNGVAMNITLPKTAA</sequence>
<evidence type="ECO:0000259" key="11">
    <source>
        <dbReference type="PROSITE" id="PS50109"/>
    </source>
</evidence>
<feature type="transmembrane region" description="Helical" evidence="10">
    <location>
        <begin position="380"/>
        <end position="397"/>
    </location>
</feature>
<evidence type="ECO:0000256" key="9">
    <source>
        <dbReference type="SAM" id="Coils"/>
    </source>
</evidence>
<dbReference type="InterPro" id="IPR003594">
    <property type="entry name" value="HATPase_dom"/>
</dbReference>